<dbReference type="Gramene" id="KCW66241">
    <property type="protein sequence ID" value="KCW66241"/>
    <property type="gene ID" value="EUGRSUZ_F00076"/>
</dbReference>
<dbReference type="InterPro" id="IPR001611">
    <property type="entry name" value="Leu-rich_rpt"/>
</dbReference>
<dbReference type="Pfam" id="PF00560">
    <property type="entry name" value="LRR_1"/>
    <property type="match status" value="5"/>
</dbReference>
<dbReference type="OMA" id="FDASANM"/>
<dbReference type="EMBL" id="KK198758">
    <property type="protein sequence ID" value="KCW66241.1"/>
    <property type="molecule type" value="Genomic_DNA"/>
</dbReference>
<sequence length="483" mass="53455">MTSLRALDVADNSFSGAIPSSLLYNLKSLEYIVLSANAFEGSLSLASLTNNSNLKVFSLIDNHNRLEVDIEEPTWCPSFQLKVFGLSNCVLNKYTNDVILNFLKEQSDLRSVQLSDSGMIGNFPNWLLDNNVNLGRLVLKGNNLSGAFHLPSNLTLVNMTWFDASANMIDKELPSWIGSILPNLIYLNLSKNLLNDRIPHSIGNMKRLQTLDLSNNSFIGEIPETLAKDCASLSTLKLSSNNLQGRMLPWYSNLTSLQYLYLDSNRFTGDISPGILNSSSLLVLDIRHNSLSGTLPNWIGDIHNLRGLMLSSNLLRGPLPMSFCNLRYLVRLDLSSNNLGPNIPPCVNVTIMRFLHLTNDMLVGHFPGFLSAASSLVTLDLRHNALSGEIPSWIGSLQNLKVLLLQGNNFEGSIPLGLCLLKNMSILDLSNNNLSGKIPSCLKDLTFGKVSMVYRNTFDTPGGWSTGWVPYDYNGKFSFNIFI</sequence>
<dbReference type="AlphaFoldDB" id="A0A059BK21"/>
<dbReference type="SMART" id="SM00369">
    <property type="entry name" value="LRR_TYP"/>
    <property type="match status" value="7"/>
</dbReference>
<evidence type="ECO:0000256" key="5">
    <source>
        <dbReference type="ARBA" id="ARBA00022737"/>
    </source>
</evidence>
<evidence type="ECO:0000256" key="6">
    <source>
        <dbReference type="ARBA" id="ARBA00022989"/>
    </source>
</evidence>
<dbReference type="GO" id="GO:0016020">
    <property type="term" value="C:membrane"/>
    <property type="evidence" value="ECO:0007669"/>
    <property type="project" value="UniProtKB-SubCell"/>
</dbReference>
<organism evidence="9">
    <name type="scientific">Eucalyptus grandis</name>
    <name type="common">Flooded gum</name>
    <dbReference type="NCBI Taxonomy" id="71139"/>
    <lineage>
        <taxon>Eukaryota</taxon>
        <taxon>Viridiplantae</taxon>
        <taxon>Streptophyta</taxon>
        <taxon>Embryophyta</taxon>
        <taxon>Tracheophyta</taxon>
        <taxon>Spermatophyta</taxon>
        <taxon>Magnoliopsida</taxon>
        <taxon>eudicotyledons</taxon>
        <taxon>Gunneridae</taxon>
        <taxon>Pentapetalae</taxon>
        <taxon>rosids</taxon>
        <taxon>malvids</taxon>
        <taxon>Myrtales</taxon>
        <taxon>Myrtaceae</taxon>
        <taxon>Myrtoideae</taxon>
        <taxon>Eucalypteae</taxon>
        <taxon>Eucalyptus</taxon>
    </lineage>
</organism>
<evidence type="ECO:0000256" key="3">
    <source>
        <dbReference type="ARBA" id="ARBA00022614"/>
    </source>
</evidence>
<comment type="similarity">
    <text evidence="2">Belongs to the RLP family.</text>
</comment>
<proteinExistence type="inferred from homology"/>
<dbReference type="InParanoid" id="A0A059BK21"/>
<keyword evidence="4" id="KW-0812">Transmembrane</keyword>
<dbReference type="PRINTS" id="PR00019">
    <property type="entry name" value="LEURICHRPT"/>
</dbReference>
<reference evidence="9" key="1">
    <citation type="submission" date="2013-07" db="EMBL/GenBank/DDBJ databases">
        <title>The genome of Eucalyptus grandis.</title>
        <authorList>
            <person name="Schmutz J."/>
            <person name="Hayes R."/>
            <person name="Myburg A."/>
            <person name="Tuskan G."/>
            <person name="Grattapaglia D."/>
            <person name="Rokhsar D.S."/>
        </authorList>
    </citation>
    <scope>NUCLEOTIDE SEQUENCE</scope>
    <source>
        <tissue evidence="9">Leaf extractions</tissue>
    </source>
</reference>
<evidence type="ECO:0000256" key="2">
    <source>
        <dbReference type="ARBA" id="ARBA00009592"/>
    </source>
</evidence>
<evidence type="ECO:0000256" key="8">
    <source>
        <dbReference type="ARBA" id="ARBA00023170"/>
    </source>
</evidence>
<dbReference type="PANTHER" id="PTHR48062:SF21">
    <property type="entry name" value="RECEPTOR-LIKE PROTEIN 12"/>
    <property type="match status" value="1"/>
</dbReference>
<protein>
    <recommendedName>
        <fullName evidence="10">Leucine-rich repeat-containing N-terminal plant-type domain-containing protein</fullName>
    </recommendedName>
</protein>
<keyword evidence="6" id="KW-1133">Transmembrane helix</keyword>
<comment type="subcellular location">
    <subcellularLocation>
        <location evidence="1">Membrane</location>
        <topology evidence="1">Single-pass membrane protein</topology>
    </subcellularLocation>
</comment>
<dbReference type="InterPro" id="IPR032675">
    <property type="entry name" value="LRR_dom_sf"/>
</dbReference>
<dbReference type="SUPFAM" id="SSF52047">
    <property type="entry name" value="RNI-like"/>
    <property type="match status" value="1"/>
</dbReference>
<evidence type="ECO:0008006" key="10">
    <source>
        <dbReference type="Google" id="ProtNLM"/>
    </source>
</evidence>
<gene>
    <name evidence="9" type="ORF">EUGRSUZ_F00076</name>
</gene>
<evidence type="ECO:0000256" key="7">
    <source>
        <dbReference type="ARBA" id="ARBA00023136"/>
    </source>
</evidence>
<dbReference type="Pfam" id="PF13855">
    <property type="entry name" value="LRR_8"/>
    <property type="match status" value="2"/>
</dbReference>
<dbReference type="SUPFAM" id="SSF52058">
    <property type="entry name" value="L domain-like"/>
    <property type="match status" value="1"/>
</dbReference>
<evidence type="ECO:0000256" key="4">
    <source>
        <dbReference type="ARBA" id="ARBA00022692"/>
    </source>
</evidence>
<dbReference type="FunFam" id="3.80.10.10:FF:000095">
    <property type="entry name" value="LRR receptor-like serine/threonine-protein kinase GSO1"/>
    <property type="match status" value="1"/>
</dbReference>
<dbReference type="InterPro" id="IPR051502">
    <property type="entry name" value="RLP_Defense_Trigger"/>
</dbReference>
<dbReference type="PANTHER" id="PTHR48062">
    <property type="entry name" value="RECEPTOR-LIKE PROTEIN 14"/>
    <property type="match status" value="1"/>
</dbReference>
<keyword evidence="5" id="KW-0677">Repeat</keyword>
<dbReference type="Gene3D" id="3.80.10.10">
    <property type="entry name" value="Ribonuclease Inhibitor"/>
    <property type="match status" value="2"/>
</dbReference>
<accession>A0A059BK21</accession>
<evidence type="ECO:0000313" key="9">
    <source>
        <dbReference type="EMBL" id="KCW66241.1"/>
    </source>
</evidence>
<keyword evidence="8" id="KW-0675">Receptor</keyword>
<name>A0A059BK21_EUCGR</name>
<keyword evidence="3" id="KW-0433">Leucine-rich repeat</keyword>
<evidence type="ECO:0000256" key="1">
    <source>
        <dbReference type="ARBA" id="ARBA00004167"/>
    </source>
</evidence>
<dbReference type="InterPro" id="IPR003591">
    <property type="entry name" value="Leu-rich_rpt_typical-subtyp"/>
</dbReference>
<keyword evidence="7" id="KW-0472">Membrane</keyword>